<protein>
    <submittedName>
        <fullName evidence="2">Uncharacterized protein</fullName>
    </submittedName>
</protein>
<dbReference type="EMBL" id="CP071382">
    <property type="protein sequence ID" value="QSV46272.1"/>
    <property type="molecule type" value="Genomic_DNA"/>
</dbReference>
<evidence type="ECO:0000313" key="2">
    <source>
        <dbReference type="EMBL" id="QSV46272.1"/>
    </source>
</evidence>
<accession>A0ABX7Q4A8</accession>
<evidence type="ECO:0000313" key="3">
    <source>
        <dbReference type="Proteomes" id="UP000663651"/>
    </source>
</evidence>
<name>A0ABX7Q4A8_9BACT</name>
<keyword evidence="1" id="KW-0472">Membrane</keyword>
<keyword evidence="1" id="KW-0812">Transmembrane</keyword>
<proteinExistence type="predicted"/>
<reference evidence="2 3" key="1">
    <citation type="submission" date="2021-03" db="EMBL/GenBank/DDBJ databases">
        <title>Geobacter metallireducens gen. nov. sp. nov., a microorganism capable of coupling the complete oxidation of organic compounds to the reduction of iron and other metals.</title>
        <authorList>
            <person name="Li Y."/>
        </authorList>
    </citation>
    <scope>NUCLEOTIDE SEQUENCE [LARGE SCALE GENOMIC DNA]</scope>
    <source>
        <strain evidence="2 3">Jerry-YX</strain>
    </source>
</reference>
<evidence type="ECO:0000256" key="1">
    <source>
        <dbReference type="SAM" id="Phobius"/>
    </source>
</evidence>
<sequence length="107" mass="12215">MARKNYTTILVVQALAGITFVVAAWKSDRALDKSGIGDPERFTFWNEIAGISFNVFIIAWLIGVSILLFNHFNSRKSHEPKQLWQQSNRGVWLPPLLLFIGWLVCIL</sequence>
<feature type="transmembrane region" description="Helical" evidence="1">
    <location>
        <begin position="90"/>
        <end position="106"/>
    </location>
</feature>
<keyword evidence="3" id="KW-1185">Reference proteome</keyword>
<feature type="transmembrane region" description="Helical" evidence="1">
    <location>
        <begin position="48"/>
        <end position="69"/>
    </location>
</feature>
<dbReference type="Proteomes" id="UP000663651">
    <property type="component" value="Chromosome"/>
</dbReference>
<dbReference type="RefSeq" id="WP_207164056.1">
    <property type="nucleotide sequence ID" value="NZ_CP071382.1"/>
</dbReference>
<organism evidence="2 3">
    <name type="scientific">Geobacter benzoatilyticus</name>
    <dbReference type="NCBI Taxonomy" id="2815309"/>
    <lineage>
        <taxon>Bacteria</taxon>
        <taxon>Pseudomonadati</taxon>
        <taxon>Thermodesulfobacteriota</taxon>
        <taxon>Desulfuromonadia</taxon>
        <taxon>Geobacterales</taxon>
        <taxon>Geobacteraceae</taxon>
        <taxon>Geobacter</taxon>
    </lineage>
</organism>
<keyword evidence="1" id="KW-1133">Transmembrane helix</keyword>
<gene>
    <name evidence="2" type="ORF">JZM60_03055</name>
</gene>